<dbReference type="InParanoid" id="A0A1Y2GWP6"/>
<dbReference type="RefSeq" id="XP_021884452.1">
    <property type="nucleotide sequence ID" value="XM_022027546.1"/>
</dbReference>
<dbReference type="GO" id="GO:0031146">
    <property type="term" value="P:SCF-dependent proteasomal ubiquitin-dependent protein catabolic process"/>
    <property type="evidence" value="ECO:0007669"/>
    <property type="project" value="TreeGrafter"/>
</dbReference>
<evidence type="ECO:0000256" key="1">
    <source>
        <dbReference type="SAM" id="MobiDB-lite"/>
    </source>
</evidence>
<feature type="region of interest" description="Disordered" evidence="1">
    <location>
        <begin position="478"/>
        <end position="500"/>
    </location>
</feature>
<dbReference type="OrthoDB" id="2163268at2759"/>
<dbReference type="SUPFAM" id="SSF52047">
    <property type="entry name" value="RNI-like"/>
    <property type="match status" value="1"/>
</dbReference>
<dbReference type="EMBL" id="MCFF01000006">
    <property type="protein sequence ID" value="ORZ26689.1"/>
    <property type="molecule type" value="Genomic_DNA"/>
</dbReference>
<gene>
    <name evidence="2" type="ORF">BCR41DRAFT_384272</name>
</gene>
<sequence>MALVGEVMSDQDCKEADKDSKLARLLERRPEVLRRMSFIDPSCRPNHSTRSIYTSIQEGNALHVAIRRHLQDIEELAIATTCEKDLLDALVDKKYTGTTTHQDEVARTCTHLKALRVANTCDEEYAEKVITLVENNPNLSELWVTNHVLATPPLAERLVCFLKTRASNLKEFKIHDKAGVIPLPTAVDVINACMHLPSLERLEISACIRRIEDMNMDYEGLVTLISKLDSLPPSVSPSIQALRLPEILPPVIQVPILKRCGSSLVEYLSDDPYSVDRHLYPYWTDHRTIIRAIHDHCPNVKQVVWDSFRTVWPIDGAPSVKDESFLKSLLDACDRSGLRSISSFLLSDRSLDALLNHRKTLKQLKFSIHSQLSASGFQQIMTSCEELRQLDARWPRSIWMPEKNRICPNLTFQALIQPGQQEWLCKKLQSLAITISMNVNEDDLLKYGGEAGCLEIIYSRIGALTELEELDIMFISSRGDEDEDEDEGTEEQQQQQQQRSRILPTIFSVDSVLKHLKHLKNLRRMSAPVDAWQGVGQAELFAEKGRKKLARDKIIYFVGIARRKATMRVLFASPLQELS</sequence>
<reference evidence="2 3" key="1">
    <citation type="submission" date="2016-07" db="EMBL/GenBank/DDBJ databases">
        <title>Pervasive Adenine N6-methylation of Active Genes in Fungi.</title>
        <authorList>
            <consortium name="DOE Joint Genome Institute"/>
            <person name="Mondo S.J."/>
            <person name="Dannebaum R.O."/>
            <person name="Kuo R.C."/>
            <person name="Labutti K."/>
            <person name="Haridas S."/>
            <person name="Kuo A."/>
            <person name="Salamov A."/>
            <person name="Ahrendt S.R."/>
            <person name="Lipzen A."/>
            <person name="Sullivan W."/>
            <person name="Andreopoulos W.B."/>
            <person name="Clum A."/>
            <person name="Lindquist E."/>
            <person name="Daum C."/>
            <person name="Ramamoorthy G.K."/>
            <person name="Gryganskyi A."/>
            <person name="Culley D."/>
            <person name="Magnuson J.K."/>
            <person name="James T.Y."/>
            <person name="O'Malley M.A."/>
            <person name="Stajich J.E."/>
            <person name="Spatafora J.W."/>
            <person name="Visel A."/>
            <person name="Grigoriev I.V."/>
        </authorList>
    </citation>
    <scope>NUCLEOTIDE SEQUENCE [LARGE SCALE GENOMIC DNA]</scope>
    <source>
        <strain evidence="2 3">NRRL 3116</strain>
    </source>
</reference>
<feature type="compositionally biased region" description="Acidic residues" evidence="1">
    <location>
        <begin position="480"/>
        <end position="490"/>
    </location>
</feature>
<dbReference type="GeneID" id="33569389"/>
<dbReference type="PANTHER" id="PTHR13318:SF247">
    <property type="entry name" value="GH16156P"/>
    <property type="match status" value="1"/>
</dbReference>
<evidence type="ECO:0000313" key="2">
    <source>
        <dbReference type="EMBL" id="ORZ26689.1"/>
    </source>
</evidence>
<comment type="caution">
    <text evidence="2">The sequence shown here is derived from an EMBL/GenBank/DDBJ whole genome shotgun (WGS) entry which is preliminary data.</text>
</comment>
<dbReference type="AlphaFoldDB" id="A0A1Y2GWP6"/>
<accession>A0A1Y2GWP6</accession>
<protein>
    <submittedName>
        <fullName evidence="2">Uncharacterized protein</fullName>
    </submittedName>
</protein>
<keyword evidence="3" id="KW-1185">Reference proteome</keyword>
<organism evidence="2 3">
    <name type="scientific">Lobosporangium transversale</name>
    <dbReference type="NCBI Taxonomy" id="64571"/>
    <lineage>
        <taxon>Eukaryota</taxon>
        <taxon>Fungi</taxon>
        <taxon>Fungi incertae sedis</taxon>
        <taxon>Mucoromycota</taxon>
        <taxon>Mortierellomycotina</taxon>
        <taxon>Mortierellomycetes</taxon>
        <taxon>Mortierellales</taxon>
        <taxon>Mortierellaceae</taxon>
        <taxon>Lobosporangium</taxon>
    </lineage>
</organism>
<dbReference type="PANTHER" id="PTHR13318">
    <property type="entry name" value="PARTNER OF PAIRED, ISOFORM B-RELATED"/>
    <property type="match status" value="1"/>
</dbReference>
<dbReference type="InterPro" id="IPR032675">
    <property type="entry name" value="LRR_dom_sf"/>
</dbReference>
<dbReference type="GO" id="GO:0019005">
    <property type="term" value="C:SCF ubiquitin ligase complex"/>
    <property type="evidence" value="ECO:0007669"/>
    <property type="project" value="TreeGrafter"/>
</dbReference>
<name>A0A1Y2GWP6_9FUNG</name>
<evidence type="ECO:0000313" key="3">
    <source>
        <dbReference type="Proteomes" id="UP000193648"/>
    </source>
</evidence>
<dbReference type="Proteomes" id="UP000193648">
    <property type="component" value="Unassembled WGS sequence"/>
</dbReference>
<proteinExistence type="predicted"/>
<dbReference type="Gene3D" id="3.80.10.10">
    <property type="entry name" value="Ribonuclease Inhibitor"/>
    <property type="match status" value="1"/>
</dbReference>